<proteinExistence type="predicted"/>
<dbReference type="InterPro" id="IPR036987">
    <property type="entry name" value="SRA-YDG_sf"/>
</dbReference>
<dbReference type="GO" id="GO:0016567">
    <property type="term" value="P:protein ubiquitination"/>
    <property type="evidence" value="ECO:0007669"/>
    <property type="project" value="TreeGrafter"/>
</dbReference>
<organism evidence="4 5">
    <name type="scientific">Cytospora schulzeri</name>
    <dbReference type="NCBI Taxonomy" id="448051"/>
    <lineage>
        <taxon>Eukaryota</taxon>
        <taxon>Fungi</taxon>
        <taxon>Dikarya</taxon>
        <taxon>Ascomycota</taxon>
        <taxon>Pezizomycotina</taxon>
        <taxon>Sordariomycetes</taxon>
        <taxon>Sordariomycetidae</taxon>
        <taxon>Diaporthales</taxon>
        <taxon>Cytosporaceae</taxon>
        <taxon>Cytospora</taxon>
    </lineage>
</organism>
<comment type="caution">
    <text evidence="4">The sequence shown here is derived from an EMBL/GenBank/DDBJ whole genome shotgun (WGS) entry which is preliminary data.</text>
</comment>
<dbReference type="Pfam" id="PF02182">
    <property type="entry name" value="SAD_SRA"/>
    <property type="match status" value="1"/>
</dbReference>
<dbReference type="SUPFAM" id="SSF88697">
    <property type="entry name" value="PUA domain-like"/>
    <property type="match status" value="1"/>
</dbReference>
<dbReference type="STRING" id="356882.A0A423X6I2"/>
<dbReference type="SMART" id="SM00466">
    <property type="entry name" value="SRA"/>
    <property type="match status" value="1"/>
</dbReference>
<comment type="subcellular location">
    <subcellularLocation>
        <location evidence="2">Nucleus</location>
    </subcellularLocation>
</comment>
<evidence type="ECO:0000256" key="1">
    <source>
        <dbReference type="ARBA" id="ARBA00023242"/>
    </source>
</evidence>
<dbReference type="GO" id="GO:0044027">
    <property type="term" value="P:negative regulation of gene expression via chromosomal CpG island methylation"/>
    <property type="evidence" value="ECO:0007669"/>
    <property type="project" value="TreeGrafter"/>
</dbReference>
<keyword evidence="1 2" id="KW-0539">Nucleus</keyword>
<dbReference type="OrthoDB" id="2270193at2759"/>
<gene>
    <name evidence="4" type="ORF">VMCG_01249</name>
</gene>
<evidence type="ECO:0000313" key="4">
    <source>
        <dbReference type="EMBL" id="ROW11423.1"/>
    </source>
</evidence>
<dbReference type="InterPro" id="IPR003105">
    <property type="entry name" value="SRA_YDG"/>
</dbReference>
<evidence type="ECO:0000256" key="2">
    <source>
        <dbReference type="PROSITE-ProRule" id="PRU00358"/>
    </source>
</evidence>
<dbReference type="InterPro" id="IPR045134">
    <property type="entry name" value="UHRF1/2-like"/>
</dbReference>
<evidence type="ECO:0000313" key="5">
    <source>
        <dbReference type="Proteomes" id="UP000283895"/>
    </source>
</evidence>
<dbReference type="PROSITE" id="PS51015">
    <property type="entry name" value="YDG"/>
    <property type="match status" value="1"/>
</dbReference>
<dbReference type="GO" id="GO:0005634">
    <property type="term" value="C:nucleus"/>
    <property type="evidence" value="ECO:0007669"/>
    <property type="project" value="UniProtKB-SubCell"/>
</dbReference>
<reference evidence="4 5" key="1">
    <citation type="submission" date="2015-09" db="EMBL/GenBank/DDBJ databases">
        <title>Host preference determinants of Valsa canker pathogens revealed by comparative genomics.</title>
        <authorList>
            <person name="Yin Z."/>
            <person name="Huang L."/>
        </authorList>
    </citation>
    <scope>NUCLEOTIDE SEQUENCE [LARGE SCALE GENOMIC DNA]</scope>
    <source>
        <strain evidence="4 5">03-1</strain>
    </source>
</reference>
<sequence length="382" mass="42875">MSTSILTPALQWATLGTEMAKQTTIPKVPATFNARSEWLIRQGKAISHCAVSSKKANQDGPPFPNGDMEKYRVQLKTTIQVLNFLESDQFEMSARYKDRTKIDQTLKVMFDMPKYRFPDEFKQRAEALYRKWESANWGETEDVGGVATTAPVPAPAPATAASSNQEDRVYQPPEGHYIWGADGIMNGVTISKKNGKKSWVVNSKARFNARGELSPGTWYPYQIVAKAHGTHGHNQCGISGNMRRGATSIVLSGAYREVDDDRGDIIYYSNPGSRDNKDPENLSKSIGRRYLDRSLLSGRPVRVLRAAKCSAYAPAVGIRYDGLYVVKARESPFRHNAEGGAYTRYVLERVPGQESLKDICERSPTAREMRHYKKIRESWNPQ</sequence>
<dbReference type="GO" id="GO:0061630">
    <property type="term" value="F:ubiquitin protein ligase activity"/>
    <property type="evidence" value="ECO:0007669"/>
    <property type="project" value="TreeGrafter"/>
</dbReference>
<dbReference type="PANTHER" id="PTHR14140:SF27">
    <property type="entry name" value="OS04G0289800 PROTEIN"/>
    <property type="match status" value="1"/>
</dbReference>
<dbReference type="InterPro" id="IPR015947">
    <property type="entry name" value="PUA-like_sf"/>
</dbReference>
<accession>A0A423X6I2</accession>
<name>A0A423X6I2_9PEZI</name>
<dbReference type="PANTHER" id="PTHR14140">
    <property type="entry name" value="E3 UBIQUITIN-PROTEIN LIGASE UHRF-RELATED"/>
    <property type="match status" value="1"/>
</dbReference>
<keyword evidence="5" id="KW-1185">Reference proteome</keyword>
<dbReference type="Gene3D" id="2.30.280.10">
    <property type="entry name" value="SRA-YDG"/>
    <property type="match status" value="1"/>
</dbReference>
<feature type="domain" description="YDG" evidence="3">
    <location>
        <begin position="208"/>
        <end position="349"/>
    </location>
</feature>
<dbReference type="EMBL" id="LKEA01000002">
    <property type="protein sequence ID" value="ROW11423.1"/>
    <property type="molecule type" value="Genomic_DNA"/>
</dbReference>
<evidence type="ECO:0000259" key="3">
    <source>
        <dbReference type="PROSITE" id="PS51015"/>
    </source>
</evidence>
<protein>
    <recommendedName>
        <fullName evidence="3">YDG domain-containing protein</fullName>
    </recommendedName>
</protein>
<dbReference type="AlphaFoldDB" id="A0A423X6I2"/>
<dbReference type="Proteomes" id="UP000283895">
    <property type="component" value="Unassembled WGS sequence"/>
</dbReference>